<evidence type="ECO:0000256" key="4">
    <source>
        <dbReference type="PROSITE-ProRule" id="PRU00175"/>
    </source>
</evidence>
<dbReference type="PANTHER" id="PTHR45931">
    <property type="entry name" value="SI:CH211-59O9.10"/>
    <property type="match status" value="1"/>
</dbReference>
<keyword evidence="3" id="KW-0862">Zinc</keyword>
<dbReference type="GO" id="GO:0061630">
    <property type="term" value="F:ubiquitin protein ligase activity"/>
    <property type="evidence" value="ECO:0007669"/>
    <property type="project" value="TreeGrafter"/>
</dbReference>
<proteinExistence type="predicted"/>
<evidence type="ECO:0000256" key="3">
    <source>
        <dbReference type="ARBA" id="ARBA00022833"/>
    </source>
</evidence>
<evidence type="ECO:0000256" key="2">
    <source>
        <dbReference type="ARBA" id="ARBA00022771"/>
    </source>
</evidence>
<dbReference type="InterPro" id="IPR013083">
    <property type="entry name" value="Znf_RING/FYVE/PHD"/>
</dbReference>
<evidence type="ECO:0000256" key="5">
    <source>
        <dbReference type="SAM" id="MobiDB-lite"/>
    </source>
</evidence>
<dbReference type="GO" id="GO:0005634">
    <property type="term" value="C:nucleus"/>
    <property type="evidence" value="ECO:0007669"/>
    <property type="project" value="TreeGrafter"/>
</dbReference>
<evidence type="ECO:0000259" key="6">
    <source>
        <dbReference type="PROSITE" id="PS50089"/>
    </source>
</evidence>
<feature type="region of interest" description="Disordered" evidence="5">
    <location>
        <begin position="79"/>
        <end position="99"/>
    </location>
</feature>
<feature type="compositionally biased region" description="Polar residues" evidence="5">
    <location>
        <begin position="199"/>
        <end position="222"/>
    </location>
</feature>
<sequence length="403" mass="44340">MSEYYCYNCQQIFALESEPDEPTCVICRSSFVQLLDRPAANRNRQSPDSPTLSAPSSPDNPNTLVTSFFNPERFLYEEDGMSGSPDLVADSPAQPAQFDSPDAAFRASETTPDPYITIENLFNMLLNFAPANRQQIEADDGVSPYDDFFGASTANPVESYHSSESGREPDDIAHPATSPQMSRITQIHDLLGRIRSRHSGATNTSGTRRTRPTTHYVSSNPPVLTLVSSNGDINSLPRGSDEFHDGSGQLQSIISGPVYDALYRSGFLQMMTGAPPPSSHLSQEHIDRLTRSFPTPDMLASASACPICQDSYSPSTTIVTLPCRHDFDEECITTWLSRSTTCPVCRTDIDLSRLGPREQHFRRDNSHTHPSSSTTAPAPAEMAQVRDSSPLITLEDLEREPLD</sequence>
<accession>A0A1E4T9S5</accession>
<dbReference type="SUPFAM" id="SSF57850">
    <property type="entry name" value="RING/U-box"/>
    <property type="match status" value="1"/>
</dbReference>
<dbReference type="Pfam" id="PF13639">
    <property type="entry name" value="zf-RING_2"/>
    <property type="match status" value="1"/>
</dbReference>
<feature type="region of interest" description="Disordered" evidence="5">
    <location>
        <begin position="41"/>
        <end position="63"/>
    </location>
</feature>
<keyword evidence="8" id="KW-1185">Reference proteome</keyword>
<dbReference type="EMBL" id="KV453843">
    <property type="protein sequence ID" value="ODV88527.1"/>
    <property type="molecule type" value="Genomic_DNA"/>
</dbReference>
<gene>
    <name evidence="7" type="ORF">CANCADRAFT_3166</name>
</gene>
<dbReference type="GO" id="GO:0006511">
    <property type="term" value="P:ubiquitin-dependent protein catabolic process"/>
    <property type="evidence" value="ECO:0007669"/>
    <property type="project" value="TreeGrafter"/>
</dbReference>
<feature type="region of interest" description="Disordered" evidence="5">
    <location>
        <begin position="153"/>
        <end position="179"/>
    </location>
</feature>
<keyword evidence="2 4" id="KW-0863">Zinc-finger</keyword>
<keyword evidence="1" id="KW-0479">Metal-binding</keyword>
<protein>
    <recommendedName>
        <fullName evidence="6">RING-type domain-containing protein</fullName>
    </recommendedName>
</protein>
<evidence type="ECO:0000256" key="1">
    <source>
        <dbReference type="ARBA" id="ARBA00022723"/>
    </source>
</evidence>
<dbReference type="InterPro" id="IPR051834">
    <property type="entry name" value="RING_finger_E3_ligase"/>
</dbReference>
<dbReference type="CDD" id="cd16454">
    <property type="entry name" value="RING-H2_PA-TM-RING"/>
    <property type="match status" value="1"/>
</dbReference>
<dbReference type="OrthoDB" id="8062037at2759"/>
<dbReference type="GO" id="GO:0008270">
    <property type="term" value="F:zinc ion binding"/>
    <property type="evidence" value="ECO:0007669"/>
    <property type="project" value="UniProtKB-KW"/>
</dbReference>
<dbReference type="Proteomes" id="UP000095023">
    <property type="component" value="Unassembled WGS sequence"/>
</dbReference>
<dbReference type="AlphaFoldDB" id="A0A1E4T9S5"/>
<organism evidence="7 8">
    <name type="scientific">Tortispora caseinolytica NRRL Y-17796</name>
    <dbReference type="NCBI Taxonomy" id="767744"/>
    <lineage>
        <taxon>Eukaryota</taxon>
        <taxon>Fungi</taxon>
        <taxon>Dikarya</taxon>
        <taxon>Ascomycota</taxon>
        <taxon>Saccharomycotina</taxon>
        <taxon>Trigonopsidomycetes</taxon>
        <taxon>Trigonopsidales</taxon>
        <taxon>Trigonopsidaceae</taxon>
        <taxon>Tortispora</taxon>
    </lineage>
</organism>
<feature type="compositionally biased region" description="Polar residues" evidence="5">
    <location>
        <begin position="42"/>
        <end position="63"/>
    </location>
</feature>
<feature type="region of interest" description="Disordered" evidence="5">
    <location>
        <begin position="197"/>
        <end position="222"/>
    </location>
</feature>
<feature type="compositionally biased region" description="Basic and acidic residues" evidence="5">
    <location>
        <begin position="356"/>
        <end position="367"/>
    </location>
</feature>
<name>A0A1E4T9S5_9ASCO</name>
<dbReference type="SMART" id="SM00184">
    <property type="entry name" value="RING"/>
    <property type="match status" value="1"/>
</dbReference>
<evidence type="ECO:0000313" key="7">
    <source>
        <dbReference type="EMBL" id="ODV88527.1"/>
    </source>
</evidence>
<evidence type="ECO:0000313" key="8">
    <source>
        <dbReference type="Proteomes" id="UP000095023"/>
    </source>
</evidence>
<dbReference type="Gene3D" id="3.30.40.10">
    <property type="entry name" value="Zinc/RING finger domain, C3HC4 (zinc finger)"/>
    <property type="match status" value="1"/>
</dbReference>
<feature type="compositionally biased region" description="Low complexity" evidence="5">
    <location>
        <begin position="368"/>
        <end position="380"/>
    </location>
</feature>
<dbReference type="PANTHER" id="PTHR45931:SF3">
    <property type="entry name" value="RING ZINC FINGER-CONTAINING PROTEIN"/>
    <property type="match status" value="1"/>
</dbReference>
<reference evidence="8" key="1">
    <citation type="submission" date="2016-02" db="EMBL/GenBank/DDBJ databases">
        <title>Comparative genomics of biotechnologically important yeasts.</title>
        <authorList>
            <consortium name="DOE Joint Genome Institute"/>
            <person name="Riley R."/>
            <person name="Haridas S."/>
            <person name="Wolfe K.H."/>
            <person name="Lopes M.R."/>
            <person name="Hittinger C.T."/>
            <person name="Goker M."/>
            <person name="Salamov A."/>
            <person name="Wisecaver J."/>
            <person name="Long T.M."/>
            <person name="Aerts A.L."/>
            <person name="Barry K."/>
            <person name="Choi C."/>
            <person name="Clum A."/>
            <person name="Coughlan A.Y."/>
            <person name="Deshpande S."/>
            <person name="Douglass A.P."/>
            <person name="Hanson S.J."/>
            <person name="Klenk H.-P."/>
            <person name="Labutti K."/>
            <person name="Lapidus A."/>
            <person name="Lindquist E."/>
            <person name="Lipzen A."/>
            <person name="Meier-Kolthoff J.P."/>
            <person name="Ohm R.A."/>
            <person name="Otillar R.P."/>
            <person name="Pangilinan J."/>
            <person name="Peng Y."/>
            <person name="Rokas A."/>
            <person name="Rosa C.A."/>
            <person name="Scheuner C."/>
            <person name="Sibirny A.A."/>
            <person name="Slot J.C."/>
            <person name="Stielow J.B."/>
            <person name="Sun H."/>
            <person name="Kurtzman C.P."/>
            <person name="Blackwell M."/>
            <person name="Jeffries T.W."/>
            <person name="Grigoriev I.V."/>
        </authorList>
    </citation>
    <scope>NUCLEOTIDE SEQUENCE [LARGE SCALE GENOMIC DNA]</scope>
    <source>
        <strain evidence="8">NRRL Y-17796</strain>
    </source>
</reference>
<dbReference type="InterPro" id="IPR001841">
    <property type="entry name" value="Znf_RING"/>
</dbReference>
<feature type="domain" description="RING-type" evidence="6">
    <location>
        <begin position="305"/>
        <end position="346"/>
    </location>
</feature>
<dbReference type="PROSITE" id="PS50089">
    <property type="entry name" value="ZF_RING_2"/>
    <property type="match status" value="1"/>
</dbReference>
<feature type="compositionally biased region" description="Polar residues" evidence="5">
    <location>
        <begin position="153"/>
        <end position="163"/>
    </location>
</feature>
<feature type="compositionally biased region" description="Basic and acidic residues" evidence="5">
    <location>
        <begin position="164"/>
        <end position="173"/>
    </location>
</feature>
<feature type="region of interest" description="Disordered" evidence="5">
    <location>
        <begin position="356"/>
        <end position="403"/>
    </location>
</feature>